<feature type="binding site" evidence="4">
    <location>
        <position position="193"/>
    </location>
    <ligand>
        <name>Ca(2+)</name>
        <dbReference type="ChEBI" id="CHEBI:29108"/>
    </ligand>
</feature>
<keyword evidence="4" id="KW-0479">Metal-binding</keyword>
<dbReference type="InterPro" id="IPR043146">
    <property type="entry name" value="Penicillin_amidase_N_B-knob"/>
</dbReference>
<protein>
    <submittedName>
        <fullName evidence="6">Penicillin acylase 2</fullName>
        <ecNumber evidence="6">3.5.1.11</ecNumber>
    </submittedName>
</protein>
<feature type="binding site" evidence="4">
    <location>
        <position position="330"/>
    </location>
    <ligand>
        <name>Ca(2+)</name>
        <dbReference type="ChEBI" id="CHEBI:29108"/>
    </ligand>
</feature>
<evidence type="ECO:0000256" key="2">
    <source>
        <dbReference type="ARBA" id="ARBA00022801"/>
    </source>
</evidence>
<evidence type="ECO:0000313" key="7">
    <source>
        <dbReference type="Proteomes" id="UP000191554"/>
    </source>
</evidence>
<dbReference type="SUPFAM" id="SSF56235">
    <property type="entry name" value="N-terminal nucleophile aminohydrolases (Ntn hydrolases)"/>
    <property type="match status" value="1"/>
</dbReference>
<keyword evidence="4" id="KW-0106">Calcium</keyword>
<dbReference type="Gene3D" id="3.60.20.10">
    <property type="entry name" value="Glutamine Phosphoribosylpyrophosphate, subunit 1, domain 1"/>
    <property type="match status" value="1"/>
</dbReference>
<evidence type="ECO:0000313" key="6">
    <source>
        <dbReference type="EMBL" id="OPX42335.1"/>
    </source>
</evidence>
<dbReference type="InterPro" id="IPR029055">
    <property type="entry name" value="Ntn_hydrolases_N"/>
</dbReference>
<dbReference type="PANTHER" id="PTHR34218:SF4">
    <property type="entry name" value="ACYL-HOMOSERINE LACTONE ACYLASE QUIP"/>
    <property type="match status" value="1"/>
</dbReference>
<dbReference type="GO" id="GO:0046872">
    <property type="term" value="F:metal ion binding"/>
    <property type="evidence" value="ECO:0007669"/>
    <property type="project" value="UniProtKB-KW"/>
</dbReference>
<keyword evidence="5" id="KW-1133">Transmembrane helix</keyword>
<dbReference type="InterPro" id="IPR043147">
    <property type="entry name" value="Penicillin_amidase_A-knob"/>
</dbReference>
<evidence type="ECO:0000256" key="4">
    <source>
        <dbReference type="PIRSR" id="PIRSR001227-2"/>
    </source>
</evidence>
<keyword evidence="5" id="KW-0472">Membrane</keyword>
<dbReference type="PIRSF" id="PIRSF001227">
    <property type="entry name" value="Pen_acylase"/>
    <property type="match status" value="1"/>
</dbReference>
<dbReference type="EMBL" id="MZGX01000030">
    <property type="protein sequence ID" value="OPX42335.1"/>
    <property type="molecule type" value="Genomic_DNA"/>
</dbReference>
<feature type="binding site" evidence="4">
    <location>
        <position position="333"/>
    </location>
    <ligand>
        <name>Ca(2+)</name>
        <dbReference type="ChEBI" id="CHEBI:29108"/>
    </ligand>
</feature>
<feature type="transmembrane region" description="Helical" evidence="5">
    <location>
        <begin position="12"/>
        <end position="33"/>
    </location>
</feature>
<dbReference type="Gene3D" id="2.30.120.10">
    <property type="match status" value="1"/>
</dbReference>
<sequence length="835" mass="94736">MKKKIFLKVLKAAGIVLASVILLAVIAGAWFIINPWPKTSGNLSVKGLQAQVTVDRDEWGVPQIYADNPHDLFLAQGYVHAQDRLFQMEVNRRLGTGTLSEVVGYPGLDTDKVSRIMGLRRIAEKSLPMVDKSTKDILDAYCQGINAFIDDNKHSLPVEFTILGFKPAHWTPLDVMSWANMMAMNNGLNYEYELFRAQITAKLGEKLANAALPPWDNSNPLIVPKELEKYQWLNNDKITGVLDMEKAFPGSQTFGWASGAWVVSGKYTQTGMPLLASDVHMSLSMPSLWYENGLHGGGFDVTGYSLPGVPMVMIGHNSSIAWAFTNMNADVQDLYMEKLNDLQNPTQYEYKGKWENLEKQTEVIKIKGQEPVNLELLFTRHGPLINDLVEVTDGDIQAVKNYQPTNGDWSALRRNRWEGAEPVALNWMVHDRCIVIDSIHKLNLAGNWEEFREALRDWDSLSQNFVYGDVKGNIGYQSAARVPVRVKEHQGTVPVPGWTGEYDWKGVIPFDELPSLYNPPTGYVAVVNNKTIGDDYPYNLSYDWFHPGYRARRVNEMLEQLIAKGDKISMEDMRVIQADNYSYADAALWPYVTAVKPKNEVEAKAMEYIRKWNISFDNDSVGGAIFKVWYCYMDRNVFDDELQKANVWGNYYPLKRTEALVELIPDAQNAWFDDAGTPETENRDDMISKSLTQAVDWLSKEYGENVENWTLGRIQTVNLQHQIFGYVPYLKDIFNSRKSLPFSGSPTSVAFAYSYRTPPGRFNIGFGANQRQIIPIGNWDDMQSVNSTGASGHIFNPHREDQMKLWADVKYHGMPFSKNIIEKEAKDILVMKPEK</sequence>
<organism evidence="6 7">
    <name type="scientific">Ruminiclostridium hungatei</name>
    <name type="common">Clostridium hungatei</name>
    <dbReference type="NCBI Taxonomy" id="48256"/>
    <lineage>
        <taxon>Bacteria</taxon>
        <taxon>Bacillati</taxon>
        <taxon>Bacillota</taxon>
        <taxon>Clostridia</taxon>
        <taxon>Eubacteriales</taxon>
        <taxon>Oscillospiraceae</taxon>
        <taxon>Ruminiclostridium</taxon>
    </lineage>
</organism>
<gene>
    <name evidence="6" type="primary">acyII</name>
    <name evidence="6" type="ORF">CLHUN_37530</name>
</gene>
<comment type="caution">
    <text evidence="6">The sequence shown here is derived from an EMBL/GenBank/DDBJ whole genome shotgun (WGS) entry which is preliminary data.</text>
</comment>
<dbReference type="InterPro" id="IPR014395">
    <property type="entry name" value="Pen/GL7ACA/AHL_acylase"/>
</dbReference>
<dbReference type="STRING" id="48256.CLHUN_37530"/>
<keyword evidence="2 6" id="KW-0378">Hydrolase</keyword>
<dbReference type="Gene3D" id="1.10.1400.10">
    <property type="match status" value="1"/>
</dbReference>
<evidence type="ECO:0000256" key="3">
    <source>
        <dbReference type="ARBA" id="ARBA00023145"/>
    </source>
</evidence>
<dbReference type="PANTHER" id="PTHR34218">
    <property type="entry name" value="PEPTIDASE S45 PENICILLIN AMIDASE"/>
    <property type="match status" value="1"/>
</dbReference>
<dbReference type="Proteomes" id="UP000191554">
    <property type="component" value="Unassembled WGS sequence"/>
</dbReference>
<dbReference type="GO" id="GO:0017000">
    <property type="term" value="P:antibiotic biosynthetic process"/>
    <property type="evidence" value="ECO:0007669"/>
    <property type="project" value="InterPro"/>
</dbReference>
<keyword evidence="5" id="KW-0812">Transmembrane</keyword>
<dbReference type="InterPro" id="IPR023343">
    <property type="entry name" value="Penicillin_amidase_dom1"/>
</dbReference>
<dbReference type="OrthoDB" id="9759796at2"/>
<comment type="similarity">
    <text evidence="1">Belongs to the peptidase S45 family.</text>
</comment>
<dbReference type="EC" id="3.5.1.11" evidence="6"/>
<dbReference type="InterPro" id="IPR002692">
    <property type="entry name" value="S45"/>
</dbReference>
<dbReference type="RefSeq" id="WP_080066157.1">
    <property type="nucleotide sequence ID" value="NZ_MZGX01000030.1"/>
</dbReference>
<dbReference type="CDD" id="cd03747">
    <property type="entry name" value="Ntn_PGA_like"/>
    <property type="match status" value="1"/>
</dbReference>
<keyword evidence="3" id="KW-0865">Zymogen</keyword>
<dbReference type="Pfam" id="PF01804">
    <property type="entry name" value="Penicil_amidase"/>
    <property type="match status" value="1"/>
</dbReference>
<evidence type="ECO:0000256" key="5">
    <source>
        <dbReference type="SAM" id="Phobius"/>
    </source>
</evidence>
<dbReference type="AlphaFoldDB" id="A0A1V4SFT4"/>
<keyword evidence="7" id="KW-1185">Reference proteome</keyword>
<name>A0A1V4SFT4_RUMHU</name>
<dbReference type="Gene3D" id="1.10.439.10">
    <property type="entry name" value="Penicillin Amidohydrolase, domain 1"/>
    <property type="match status" value="1"/>
</dbReference>
<evidence type="ECO:0000256" key="1">
    <source>
        <dbReference type="ARBA" id="ARBA00006586"/>
    </source>
</evidence>
<dbReference type="GO" id="GO:0008953">
    <property type="term" value="F:penicillin amidase activity"/>
    <property type="evidence" value="ECO:0007669"/>
    <property type="project" value="UniProtKB-EC"/>
</dbReference>
<accession>A0A1V4SFT4</accession>
<proteinExistence type="inferred from homology"/>
<reference evidence="6 7" key="1">
    <citation type="submission" date="2017-03" db="EMBL/GenBank/DDBJ databases">
        <title>Genome sequence of Clostridium hungatei DSM 14427.</title>
        <authorList>
            <person name="Poehlein A."/>
            <person name="Daniel R."/>
        </authorList>
    </citation>
    <scope>NUCLEOTIDE SEQUENCE [LARGE SCALE GENOMIC DNA]</scope>
    <source>
        <strain evidence="6 7">DSM 14427</strain>
    </source>
</reference>
<comment type="cofactor">
    <cofactor evidence="4">
        <name>Ca(2+)</name>
        <dbReference type="ChEBI" id="CHEBI:29108"/>
    </cofactor>
    <text evidence="4">Binds 1 Ca(2+) ion per dimer.</text>
</comment>